<evidence type="ECO:0000256" key="1">
    <source>
        <dbReference type="ARBA" id="ARBA00022679"/>
    </source>
</evidence>
<feature type="non-terminal residue" evidence="2">
    <location>
        <position position="228"/>
    </location>
</feature>
<dbReference type="InterPro" id="IPR044844">
    <property type="entry name" value="Trans_IPPS_euk-type"/>
</dbReference>
<dbReference type="InterPro" id="IPR008949">
    <property type="entry name" value="Isoprenoid_synthase_dom_sf"/>
</dbReference>
<dbReference type="GO" id="GO:0051996">
    <property type="term" value="F:squalene synthase [NAD(P)H] activity"/>
    <property type="evidence" value="ECO:0007669"/>
    <property type="project" value="InterPro"/>
</dbReference>
<dbReference type="AlphaFoldDB" id="X1PEV5"/>
<name>X1PEV5_9ZZZZ</name>
<evidence type="ECO:0000313" key="2">
    <source>
        <dbReference type="EMBL" id="GAI54378.1"/>
    </source>
</evidence>
<comment type="caution">
    <text evidence="2">The sequence shown here is derived from an EMBL/GenBank/DDBJ whole genome shotgun (WGS) entry which is preliminary data.</text>
</comment>
<dbReference type="PANTHER" id="PTHR11626">
    <property type="entry name" value="FARNESYL-DIPHOSPHATE FARNESYLTRANSFERASE"/>
    <property type="match status" value="1"/>
</dbReference>
<dbReference type="EMBL" id="BARV01036480">
    <property type="protein sequence ID" value="GAI54378.1"/>
    <property type="molecule type" value="Genomic_DNA"/>
</dbReference>
<dbReference type="SUPFAM" id="SSF48576">
    <property type="entry name" value="Terpenoid synthases"/>
    <property type="match status" value="1"/>
</dbReference>
<reference evidence="2" key="1">
    <citation type="journal article" date="2014" name="Front. Microbiol.">
        <title>High frequency of phylogenetically diverse reductive dehalogenase-homologous genes in deep subseafloor sedimentary metagenomes.</title>
        <authorList>
            <person name="Kawai M."/>
            <person name="Futagami T."/>
            <person name="Toyoda A."/>
            <person name="Takaki Y."/>
            <person name="Nishi S."/>
            <person name="Hori S."/>
            <person name="Arai W."/>
            <person name="Tsubouchi T."/>
            <person name="Morono Y."/>
            <person name="Uchiyama I."/>
            <person name="Ito T."/>
            <person name="Fujiyama A."/>
            <person name="Inagaki F."/>
            <person name="Takami H."/>
        </authorList>
    </citation>
    <scope>NUCLEOTIDE SEQUENCE</scope>
    <source>
        <strain evidence="2">Expedition CK06-06</strain>
    </source>
</reference>
<dbReference type="Pfam" id="PF00494">
    <property type="entry name" value="SQS_PSY"/>
    <property type="match status" value="1"/>
</dbReference>
<sequence length="228" mass="26883">NLYEPLKLRWKENSDAKDLIENGHMVLRCYFDIPETYRRIIDPLIVETSEGMIKFQKQKLQSSSKIFQLSDIKELEDYCYYVAGIVGKMLTEVFCQRKSIEERRSELENFRVHFGIALQLINVVKDYRKDIARGWCYIPVTVTEKYKIELNKTELLSIKQTRGVIKEMIPPIVTYLDSTLKYIKLLPLTERSIRIFCIIPFILGYRTLVKIVQMEGNKLTREEVAVIM</sequence>
<evidence type="ECO:0008006" key="3">
    <source>
        <dbReference type="Google" id="ProtNLM"/>
    </source>
</evidence>
<protein>
    <recommendedName>
        <fullName evidence="3">Squalene synthase</fullName>
    </recommendedName>
</protein>
<dbReference type="Gene3D" id="1.10.600.10">
    <property type="entry name" value="Farnesyl Diphosphate Synthase"/>
    <property type="match status" value="1"/>
</dbReference>
<gene>
    <name evidence="2" type="ORF">S06H3_56680</name>
</gene>
<dbReference type="PROSITE" id="PS01044">
    <property type="entry name" value="SQUALEN_PHYTOEN_SYN_1"/>
    <property type="match status" value="1"/>
</dbReference>
<dbReference type="PANTHER" id="PTHR11626:SF2">
    <property type="entry name" value="SQUALENE SYNTHASE"/>
    <property type="match status" value="1"/>
</dbReference>
<dbReference type="InterPro" id="IPR002060">
    <property type="entry name" value="Squ/phyt_synthse"/>
</dbReference>
<dbReference type="InterPro" id="IPR019845">
    <property type="entry name" value="Squalene/phytoene_synthase_CS"/>
</dbReference>
<dbReference type="GO" id="GO:0045338">
    <property type="term" value="P:farnesyl diphosphate metabolic process"/>
    <property type="evidence" value="ECO:0007669"/>
    <property type="project" value="InterPro"/>
</dbReference>
<feature type="non-terminal residue" evidence="2">
    <location>
        <position position="1"/>
    </location>
</feature>
<keyword evidence="1" id="KW-0808">Transferase</keyword>
<organism evidence="2">
    <name type="scientific">marine sediment metagenome</name>
    <dbReference type="NCBI Taxonomy" id="412755"/>
    <lineage>
        <taxon>unclassified sequences</taxon>
        <taxon>metagenomes</taxon>
        <taxon>ecological metagenomes</taxon>
    </lineage>
</organism>
<proteinExistence type="predicted"/>
<accession>X1PEV5</accession>